<keyword evidence="3 7" id="KW-0653">Protein transport</keyword>
<comment type="similarity">
    <text evidence="7">Belongs to the TatC family.</text>
</comment>
<protein>
    <recommendedName>
        <fullName evidence="7">Sec-independent protein translocase protein TatC</fullName>
    </recommendedName>
</protein>
<comment type="function">
    <text evidence="7">Part of the twin-arginine translocation (Tat) system that transports large folded proteins containing a characteristic twin-arginine motif in their signal peptide across membranes. Together with TatB, TatC is part of a receptor directly interacting with Tat signal peptides.</text>
</comment>
<dbReference type="PRINTS" id="PR01840">
    <property type="entry name" value="TATCFAMILY"/>
</dbReference>
<keyword evidence="7" id="KW-0813">Transport</keyword>
<dbReference type="PANTHER" id="PTHR30371">
    <property type="entry name" value="SEC-INDEPENDENT PROTEIN TRANSLOCASE PROTEIN TATC"/>
    <property type="match status" value="1"/>
</dbReference>
<evidence type="ECO:0000256" key="2">
    <source>
        <dbReference type="ARBA" id="ARBA00022692"/>
    </source>
</evidence>
<keyword evidence="4 7" id="KW-1133">Transmembrane helix</keyword>
<dbReference type="NCBIfam" id="TIGR00945">
    <property type="entry name" value="tatC"/>
    <property type="match status" value="1"/>
</dbReference>
<sequence length="246" mass="27101">MPLREHLLELRKRLFLASLGLVVGAVGGWFLYDPLLALLQRPLELAGSEQGKQIALNFTALGSPLDMQVKASLFLAAIVTAPWWLYQLWAFVTPGLTRRERGYAYAFVGASVPLFLGGLTLAWWVLPHAVAMLTEFIPDGINGFFTAQEYLTFVMRLLIAFGLSFVLPVLLVGLNVAGVLRHETLAKGWRWAVLVAFLFAAVMTPTPDAWTMLLVALPICLLYFAALGVAVLHDRRADNRRVAAPA</sequence>
<feature type="transmembrane region" description="Helical" evidence="7">
    <location>
        <begin position="153"/>
        <end position="176"/>
    </location>
</feature>
<dbReference type="KEGG" id="xya:ET471_14095"/>
<comment type="subunit">
    <text evidence="7">The Tat system comprises two distinct complexes: a TatABC complex, containing multiple copies of TatA, TatB and TatC subunits, and a separate TatA complex, containing only TatA subunits. Substrates initially bind to the TatABC complex, which probably triggers association of the separate TatA complex to form the active translocon.</text>
</comment>
<keyword evidence="7" id="KW-1003">Cell membrane</keyword>
<gene>
    <name evidence="7 8" type="primary">tatC</name>
    <name evidence="8" type="ORF">ET471_14095</name>
</gene>
<evidence type="ECO:0000256" key="3">
    <source>
        <dbReference type="ARBA" id="ARBA00022927"/>
    </source>
</evidence>
<dbReference type="GO" id="GO:0033281">
    <property type="term" value="C:TAT protein transport complex"/>
    <property type="evidence" value="ECO:0007669"/>
    <property type="project" value="UniProtKB-UniRule"/>
</dbReference>
<feature type="transmembrane region" description="Helical" evidence="7">
    <location>
        <begin position="188"/>
        <end position="204"/>
    </location>
</feature>
<comment type="subcellular location">
    <subcellularLocation>
        <location evidence="7">Cell membrane</location>
        <topology evidence="7">Multi-pass membrane protein</topology>
    </subcellularLocation>
    <subcellularLocation>
        <location evidence="1">Membrane</location>
        <topology evidence="1">Multi-pass membrane protein</topology>
    </subcellularLocation>
</comment>
<keyword evidence="6 7" id="KW-0472">Membrane</keyword>
<accession>A0A4P6FMS4</accession>
<dbReference type="Proteomes" id="UP000292118">
    <property type="component" value="Chromosome"/>
</dbReference>
<evidence type="ECO:0000256" key="4">
    <source>
        <dbReference type="ARBA" id="ARBA00022989"/>
    </source>
</evidence>
<keyword evidence="2 7" id="KW-0812">Transmembrane</keyword>
<dbReference type="Pfam" id="PF00902">
    <property type="entry name" value="TatC"/>
    <property type="match status" value="1"/>
</dbReference>
<dbReference type="GO" id="GO:0043953">
    <property type="term" value="P:protein transport by the Tat complex"/>
    <property type="evidence" value="ECO:0007669"/>
    <property type="project" value="UniProtKB-UniRule"/>
</dbReference>
<evidence type="ECO:0000313" key="9">
    <source>
        <dbReference type="Proteomes" id="UP000292118"/>
    </source>
</evidence>
<reference evidence="8 9" key="1">
    <citation type="submission" date="2019-01" db="EMBL/GenBank/DDBJ databases">
        <title>Genome sequencing of strain FW10M-9.</title>
        <authorList>
            <person name="Heo J."/>
            <person name="Kim S.-J."/>
            <person name="Kim J.-S."/>
            <person name="Hong S.-B."/>
            <person name="Kwon S.-W."/>
        </authorList>
    </citation>
    <scope>NUCLEOTIDE SEQUENCE [LARGE SCALE GENOMIC DNA]</scope>
    <source>
        <strain evidence="8 9">FW10M-9</strain>
    </source>
</reference>
<dbReference type="AlphaFoldDB" id="A0A4P6FMS4"/>
<dbReference type="GO" id="GO:0009977">
    <property type="term" value="F:proton motive force dependent protein transmembrane transporter activity"/>
    <property type="evidence" value="ECO:0007669"/>
    <property type="project" value="TreeGrafter"/>
</dbReference>
<evidence type="ECO:0000256" key="5">
    <source>
        <dbReference type="ARBA" id="ARBA00023010"/>
    </source>
</evidence>
<evidence type="ECO:0000256" key="6">
    <source>
        <dbReference type="ARBA" id="ARBA00023136"/>
    </source>
</evidence>
<organism evidence="8 9">
    <name type="scientific">Xylanimonas protaetiae</name>
    <dbReference type="NCBI Taxonomy" id="2509457"/>
    <lineage>
        <taxon>Bacteria</taxon>
        <taxon>Bacillati</taxon>
        <taxon>Actinomycetota</taxon>
        <taxon>Actinomycetes</taxon>
        <taxon>Micrococcales</taxon>
        <taxon>Promicromonosporaceae</taxon>
        <taxon>Xylanimonas</taxon>
    </lineage>
</organism>
<evidence type="ECO:0000313" key="8">
    <source>
        <dbReference type="EMBL" id="QAY71898.1"/>
    </source>
</evidence>
<proteinExistence type="inferred from homology"/>
<dbReference type="HAMAP" id="MF_00902">
    <property type="entry name" value="TatC"/>
    <property type="match status" value="1"/>
</dbReference>
<keyword evidence="9" id="KW-1185">Reference proteome</keyword>
<evidence type="ECO:0000256" key="1">
    <source>
        <dbReference type="ARBA" id="ARBA00004141"/>
    </source>
</evidence>
<feature type="transmembrane region" description="Helical" evidence="7">
    <location>
        <begin position="210"/>
        <end position="232"/>
    </location>
</feature>
<feature type="transmembrane region" description="Helical" evidence="7">
    <location>
        <begin position="104"/>
        <end position="126"/>
    </location>
</feature>
<dbReference type="PANTHER" id="PTHR30371:SF0">
    <property type="entry name" value="SEC-INDEPENDENT PROTEIN TRANSLOCASE PROTEIN TATC, CHLOROPLASTIC-RELATED"/>
    <property type="match status" value="1"/>
</dbReference>
<feature type="transmembrane region" description="Helical" evidence="7">
    <location>
        <begin position="14"/>
        <end position="32"/>
    </location>
</feature>
<name>A0A4P6FMS4_9MICO</name>
<keyword evidence="5 7" id="KW-0811">Translocation</keyword>
<evidence type="ECO:0000256" key="7">
    <source>
        <dbReference type="HAMAP-Rule" id="MF_00902"/>
    </source>
</evidence>
<feature type="transmembrane region" description="Helical" evidence="7">
    <location>
        <begin position="71"/>
        <end position="92"/>
    </location>
</feature>
<dbReference type="InterPro" id="IPR002033">
    <property type="entry name" value="TatC"/>
</dbReference>
<dbReference type="GO" id="GO:0065002">
    <property type="term" value="P:intracellular protein transmembrane transport"/>
    <property type="evidence" value="ECO:0007669"/>
    <property type="project" value="TreeGrafter"/>
</dbReference>
<dbReference type="OrthoDB" id="9777044at2"/>
<dbReference type="EMBL" id="CP035493">
    <property type="protein sequence ID" value="QAY71898.1"/>
    <property type="molecule type" value="Genomic_DNA"/>
</dbReference>